<dbReference type="Proteomes" id="UP001279410">
    <property type="component" value="Unassembled WGS sequence"/>
</dbReference>
<dbReference type="AlphaFoldDB" id="A0AAD3MIT5"/>
<gene>
    <name evidence="1" type="ORF">AKAME5_000801000</name>
</gene>
<keyword evidence="2" id="KW-1185">Reference proteome</keyword>
<sequence length="80" mass="8492">MSVAAVLRRGDKGSTVEVVVGLMDTGDPDRWQAAQPQSLLWVGIHPEVPNSQPGSHSLTSVRVLAGSHSRFNPSFTLPSA</sequence>
<name>A0AAD3MIT5_LATJO</name>
<proteinExistence type="predicted"/>
<comment type="caution">
    <text evidence="1">The sequence shown here is derived from an EMBL/GenBank/DDBJ whole genome shotgun (WGS) entry which is preliminary data.</text>
</comment>
<dbReference type="EMBL" id="BRZM01000022">
    <property type="protein sequence ID" value="GLD55557.1"/>
    <property type="molecule type" value="Genomic_DNA"/>
</dbReference>
<protein>
    <submittedName>
        <fullName evidence="1">Synaptic vesicle glycoprotein 2B-like protein</fullName>
    </submittedName>
</protein>
<organism evidence="1 2">
    <name type="scientific">Lates japonicus</name>
    <name type="common">Japanese lates</name>
    <dbReference type="NCBI Taxonomy" id="270547"/>
    <lineage>
        <taxon>Eukaryota</taxon>
        <taxon>Metazoa</taxon>
        <taxon>Chordata</taxon>
        <taxon>Craniata</taxon>
        <taxon>Vertebrata</taxon>
        <taxon>Euteleostomi</taxon>
        <taxon>Actinopterygii</taxon>
        <taxon>Neopterygii</taxon>
        <taxon>Teleostei</taxon>
        <taxon>Neoteleostei</taxon>
        <taxon>Acanthomorphata</taxon>
        <taxon>Carangaria</taxon>
        <taxon>Carangaria incertae sedis</taxon>
        <taxon>Centropomidae</taxon>
        <taxon>Lates</taxon>
    </lineage>
</organism>
<evidence type="ECO:0000313" key="2">
    <source>
        <dbReference type="Proteomes" id="UP001279410"/>
    </source>
</evidence>
<accession>A0AAD3MIT5</accession>
<evidence type="ECO:0000313" key="1">
    <source>
        <dbReference type="EMBL" id="GLD55557.1"/>
    </source>
</evidence>
<reference evidence="1" key="1">
    <citation type="submission" date="2022-08" db="EMBL/GenBank/DDBJ databases">
        <title>Genome sequencing of akame (Lates japonicus).</title>
        <authorList>
            <person name="Hashiguchi Y."/>
            <person name="Takahashi H."/>
        </authorList>
    </citation>
    <scope>NUCLEOTIDE SEQUENCE</scope>
    <source>
        <strain evidence="1">Kochi</strain>
    </source>
</reference>